<proteinExistence type="predicted"/>
<keyword evidence="3" id="KW-1185">Reference proteome</keyword>
<evidence type="ECO:0000256" key="1">
    <source>
        <dbReference type="SAM" id="MobiDB-lite"/>
    </source>
</evidence>
<comment type="caution">
    <text evidence="2">The sequence shown here is derived from an EMBL/GenBank/DDBJ whole genome shotgun (WGS) entry which is preliminary data.</text>
</comment>
<gene>
    <name evidence="2" type="ORF">J7T54_004650</name>
</gene>
<sequence length="215" mass="24302">MMDMRALARPAAELLLKRTPVSIPLITTRSHKTTARTKRSLKIAPHDSFLPSRDGNASQGDQIIYNPPSSEASPFHTPFIFLPPEDPRRQAITRMRAMKGSAQGLVGLGGQTTEKLPPLMNKNEGKKARYHLTPAHMEEMRKLRAEDPLTWTVTALARKFDCSTIIVRTVAPPPKGHLEWLKAKEERRIARYGPAKLKAKAERKMRTEMMYRGEI</sequence>
<dbReference type="GO" id="GO:0003735">
    <property type="term" value="F:structural constituent of ribosome"/>
    <property type="evidence" value="ECO:0007669"/>
    <property type="project" value="TreeGrafter"/>
</dbReference>
<dbReference type="AlphaFoldDB" id="A0A9P9Y5W0"/>
<dbReference type="InterPro" id="IPR024388">
    <property type="entry name" value="Ribosomal_mL58"/>
</dbReference>
<feature type="region of interest" description="Disordered" evidence="1">
    <location>
        <begin position="30"/>
        <end position="62"/>
    </location>
</feature>
<feature type="compositionally biased region" description="Basic residues" evidence="1">
    <location>
        <begin position="30"/>
        <end position="41"/>
    </location>
</feature>
<evidence type="ECO:0000313" key="3">
    <source>
        <dbReference type="Proteomes" id="UP001055219"/>
    </source>
</evidence>
<dbReference type="PANTHER" id="PTHR28266:SF1">
    <property type="entry name" value="LARGE RIBOSOMAL SUBUNIT PROTEIN ML58"/>
    <property type="match status" value="1"/>
</dbReference>
<reference evidence="2" key="1">
    <citation type="journal article" date="2021" name="J Fungi (Basel)">
        <title>Genomic and Metabolomic Analyses of the Marine Fungus Emericellopsis cladophorae: Insights into Saltwater Adaptability Mechanisms and Its Biosynthetic Potential.</title>
        <authorList>
            <person name="Goncalves M.F.M."/>
            <person name="Hilario S."/>
            <person name="Van de Peer Y."/>
            <person name="Esteves A.C."/>
            <person name="Alves A."/>
        </authorList>
    </citation>
    <scope>NUCLEOTIDE SEQUENCE</scope>
    <source>
        <strain evidence="2">MUM 19.33</strain>
    </source>
</reference>
<dbReference type="Pfam" id="PF12824">
    <property type="entry name" value="MRP-L20"/>
    <property type="match status" value="1"/>
</dbReference>
<name>A0A9P9Y5W0_9HYPO</name>
<accession>A0A9P9Y5W0</accession>
<organism evidence="2 3">
    <name type="scientific">Emericellopsis cladophorae</name>
    <dbReference type="NCBI Taxonomy" id="2686198"/>
    <lineage>
        <taxon>Eukaryota</taxon>
        <taxon>Fungi</taxon>
        <taxon>Dikarya</taxon>
        <taxon>Ascomycota</taxon>
        <taxon>Pezizomycotina</taxon>
        <taxon>Sordariomycetes</taxon>
        <taxon>Hypocreomycetidae</taxon>
        <taxon>Hypocreales</taxon>
        <taxon>Bionectriaceae</taxon>
        <taxon>Emericellopsis</taxon>
    </lineage>
</organism>
<protein>
    <submittedName>
        <fullName evidence="2">Neugrin</fullName>
    </submittedName>
</protein>
<dbReference type="OrthoDB" id="6021263at2759"/>
<dbReference type="Proteomes" id="UP001055219">
    <property type="component" value="Unassembled WGS sequence"/>
</dbReference>
<dbReference type="GeneID" id="75831136"/>
<dbReference type="RefSeq" id="XP_051364960.1">
    <property type="nucleotide sequence ID" value="XM_051503326.1"/>
</dbReference>
<dbReference type="GO" id="GO:0005762">
    <property type="term" value="C:mitochondrial large ribosomal subunit"/>
    <property type="evidence" value="ECO:0007669"/>
    <property type="project" value="TreeGrafter"/>
</dbReference>
<evidence type="ECO:0000313" key="2">
    <source>
        <dbReference type="EMBL" id="KAI6784104.1"/>
    </source>
</evidence>
<dbReference type="EMBL" id="JAGIXG020000005">
    <property type="protein sequence ID" value="KAI6784104.1"/>
    <property type="molecule type" value="Genomic_DNA"/>
</dbReference>
<dbReference type="PANTHER" id="PTHR28266">
    <property type="entry name" value="54S RIBOSOMAL PROTEIN L20, MITOCHONDRIAL"/>
    <property type="match status" value="1"/>
</dbReference>
<reference evidence="2" key="2">
    <citation type="submission" date="2022-07" db="EMBL/GenBank/DDBJ databases">
        <authorList>
            <person name="Goncalves M.F.M."/>
            <person name="Hilario S."/>
            <person name="Van De Peer Y."/>
            <person name="Esteves A.C."/>
            <person name="Alves A."/>
        </authorList>
    </citation>
    <scope>NUCLEOTIDE SEQUENCE</scope>
    <source>
        <strain evidence="2">MUM 19.33</strain>
    </source>
</reference>